<keyword evidence="1" id="KW-0472">Membrane</keyword>
<organism evidence="2">
    <name type="scientific">Prochlorococcus marinus str. P0903-H212</name>
    <dbReference type="NCBI Taxonomy" id="1622208"/>
    <lineage>
        <taxon>Bacteria</taxon>
        <taxon>Bacillati</taxon>
        <taxon>Cyanobacteriota</taxon>
        <taxon>Cyanophyceae</taxon>
        <taxon>Synechococcales</taxon>
        <taxon>Prochlorococcaceae</taxon>
        <taxon>Prochlorococcus</taxon>
    </lineage>
</organism>
<accession>A0A0D5A3U5</accession>
<evidence type="ECO:0000313" key="2">
    <source>
        <dbReference type="EMBL" id="AJW31059.1"/>
    </source>
</evidence>
<name>A0A0D5A3U5_PROMR</name>
<feature type="transmembrane region" description="Helical" evidence="1">
    <location>
        <begin position="31"/>
        <end position="56"/>
    </location>
</feature>
<proteinExistence type="predicted"/>
<keyword evidence="1" id="KW-0812">Transmembrane</keyword>
<evidence type="ECO:0000256" key="1">
    <source>
        <dbReference type="SAM" id="Phobius"/>
    </source>
</evidence>
<keyword evidence="1" id="KW-1133">Transmembrane helix</keyword>
<sequence>MTFKLSHFYFIFTTNNDVQDLLIFGHNINTWLIYVLIFFGLTSLAFVLVWFMGFLAESKSGQSIKQPWE</sequence>
<dbReference type="AlphaFoldDB" id="A0A0D5A3U5"/>
<reference evidence="2" key="1">
    <citation type="submission" date="2014-06" db="EMBL/GenBank/DDBJ databases">
        <authorList>
            <person name="Berube P.M."/>
        </authorList>
    </citation>
    <scope>NUCLEOTIDE SEQUENCE</scope>
    <source>
        <strain evidence="2">P0903-H212</strain>
    </source>
</reference>
<protein>
    <submittedName>
        <fullName evidence="2">Uncharacterized protein</fullName>
    </submittedName>
</protein>
<dbReference type="EMBL" id="KJ947871">
    <property type="protein sequence ID" value="AJW31059.1"/>
    <property type="molecule type" value="Genomic_DNA"/>
</dbReference>
<gene>
    <name evidence="2" type="ORF">FA03_0230</name>
</gene>